<dbReference type="InterPro" id="IPR017517">
    <property type="entry name" value="Maleyloyr_isom"/>
</dbReference>
<dbReference type="Gene3D" id="1.20.120.450">
    <property type="entry name" value="dinb family like domain"/>
    <property type="match status" value="1"/>
</dbReference>
<proteinExistence type="predicted"/>
<gene>
    <name evidence="2" type="ORF">B5808_16275</name>
</gene>
<dbReference type="EMBL" id="CP020715">
    <property type="protein sequence ID" value="ARJ07444.1"/>
    <property type="molecule type" value="Genomic_DNA"/>
</dbReference>
<organism evidence="2 3">
    <name type="scientific">Cnuibacter physcomitrellae</name>
    <dbReference type="NCBI Taxonomy" id="1619308"/>
    <lineage>
        <taxon>Bacteria</taxon>
        <taxon>Bacillati</taxon>
        <taxon>Actinomycetota</taxon>
        <taxon>Actinomycetes</taxon>
        <taxon>Micrococcales</taxon>
        <taxon>Microbacteriaceae</taxon>
        <taxon>Cnuibacter</taxon>
    </lineage>
</organism>
<dbReference type="InterPro" id="IPR034660">
    <property type="entry name" value="DinB/YfiT-like"/>
</dbReference>
<keyword evidence="3" id="KW-1185">Reference proteome</keyword>
<evidence type="ECO:0000259" key="1">
    <source>
        <dbReference type="Pfam" id="PF11716"/>
    </source>
</evidence>
<dbReference type="InterPro" id="IPR024344">
    <property type="entry name" value="MDMPI_metal-binding"/>
</dbReference>
<name>A0A1X9LQG2_9MICO</name>
<dbReference type="Pfam" id="PF11716">
    <property type="entry name" value="MDMPI_N"/>
    <property type="match status" value="1"/>
</dbReference>
<dbReference type="Proteomes" id="UP000192775">
    <property type="component" value="Chromosome"/>
</dbReference>
<sequence>MFSQSASAFHALVERIDDAQWEQPALGVWDLRGLVGHTTRAILTVEGYLALDDPGFESVPDAEGYYGRVYRDLGSPDEVAARGVEAGVWLGDDPAQAVHDAIGRAMAAIDAAPAERIVSIGGLGIRLPEYLRTRVFELVVHSIDIANAIGVPHGQPQPAVMATLELAAGIAAMRGQGEELLMALTGRRALPEGYSVV</sequence>
<dbReference type="AlphaFoldDB" id="A0A1X9LQG2"/>
<dbReference type="KEGG" id="cphy:B5808_16275"/>
<reference evidence="2 3" key="1">
    <citation type="submission" date="2017-04" db="EMBL/GenBank/DDBJ databases">
        <authorList>
            <person name="Afonso C.L."/>
            <person name="Miller P.J."/>
            <person name="Scott M.A."/>
            <person name="Spackman E."/>
            <person name="Goraichik I."/>
            <person name="Dimitrov K.M."/>
            <person name="Suarez D.L."/>
            <person name="Swayne D.E."/>
        </authorList>
    </citation>
    <scope>NUCLEOTIDE SEQUENCE [LARGE SCALE GENOMIC DNA]</scope>
    <source>
        <strain evidence="3">XA(T)</strain>
    </source>
</reference>
<accession>A0A1X9LQG2</accession>
<feature type="domain" description="Mycothiol-dependent maleylpyruvate isomerase metal-binding" evidence="1">
    <location>
        <begin position="4"/>
        <end position="146"/>
    </location>
</feature>
<dbReference type="GO" id="GO:0046872">
    <property type="term" value="F:metal ion binding"/>
    <property type="evidence" value="ECO:0007669"/>
    <property type="project" value="InterPro"/>
</dbReference>
<evidence type="ECO:0000313" key="3">
    <source>
        <dbReference type="Proteomes" id="UP000192775"/>
    </source>
</evidence>
<evidence type="ECO:0000313" key="2">
    <source>
        <dbReference type="EMBL" id="ARJ07444.1"/>
    </source>
</evidence>
<dbReference type="NCBIfam" id="TIGR03083">
    <property type="entry name" value="maleylpyruvate isomerase family mycothiol-dependent enzyme"/>
    <property type="match status" value="1"/>
</dbReference>
<protein>
    <recommendedName>
        <fullName evidence="1">Mycothiol-dependent maleylpyruvate isomerase metal-binding domain-containing protein</fullName>
    </recommendedName>
</protein>
<dbReference type="SUPFAM" id="SSF109854">
    <property type="entry name" value="DinB/YfiT-like putative metalloenzymes"/>
    <property type="match status" value="1"/>
</dbReference>